<evidence type="ECO:0000313" key="2">
    <source>
        <dbReference type="Proteomes" id="UP000272888"/>
    </source>
</evidence>
<accession>A0A3A8PH44</accession>
<keyword evidence="2" id="KW-1185">Reference proteome</keyword>
<sequence>LETFTTAQRVRKPGPGGSVLGWGDFDISLSRSWSSRRFKRFELAQLRDLRASLEDIPELDPATFGTLSLRDRKRAITRVVDATMDAMGVPRSRRPRVDFQNLAAGDFGWMEWNFGQTPQGRLVPLLKRGSLVISENLDVGDAVGTAVHEARHYYQAYQAYQHSLGRQSHPFASRWQRNLPGSGGHYYGPGDPRYFRQPIEADAESFGRRLIDLLPARWSPP</sequence>
<organism evidence="1 2">
    <name type="scientific">Corallococcus llansteffanensis</name>
    <dbReference type="NCBI Taxonomy" id="2316731"/>
    <lineage>
        <taxon>Bacteria</taxon>
        <taxon>Pseudomonadati</taxon>
        <taxon>Myxococcota</taxon>
        <taxon>Myxococcia</taxon>
        <taxon>Myxococcales</taxon>
        <taxon>Cystobacterineae</taxon>
        <taxon>Myxococcaceae</taxon>
        <taxon>Corallococcus</taxon>
    </lineage>
</organism>
<dbReference type="AlphaFoldDB" id="A0A3A8PH44"/>
<name>A0A3A8PH44_9BACT</name>
<gene>
    <name evidence="1" type="ORF">D7V93_28740</name>
</gene>
<dbReference type="EMBL" id="RAWB01000375">
    <property type="protein sequence ID" value="RKH51832.1"/>
    <property type="molecule type" value="Genomic_DNA"/>
</dbReference>
<feature type="non-terminal residue" evidence="1">
    <location>
        <position position="1"/>
    </location>
</feature>
<dbReference type="RefSeq" id="WP_158623884.1">
    <property type="nucleotide sequence ID" value="NZ_RAWB01000375.1"/>
</dbReference>
<evidence type="ECO:0000313" key="1">
    <source>
        <dbReference type="EMBL" id="RKH51832.1"/>
    </source>
</evidence>
<reference evidence="2" key="1">
    <citation type="submission" date="2018-09" db="EMBL/GenBank/DDBJ databases">
        <authorList>
            <person name="Livingstone P.G."/>
            <person name="Whitworth D.E."/>
        </authorList>
    </citation>
    <scope>NUCLEOTIDE SEQUENCE [LARGE SCALE GENOMIC DNA]</scope>
    <source>
        <strain evidence="2">CA051B</strain>
    </source>
</reference>
<comment type="caution">
    <text evidence="1">The sequence shown here is derived from an EMBL/GenBank/DDBJ whole genome shotgun (WGS) entry which is preliminary data.</text>
</comment>
<proteinExistence type="predicted"/>
<dbReference type="Proteomes" id="UP000272888">
    <property type="component" value="Unassembled WGS sequence"/>
</dbReference>
<protein>
    <submittedName>
        <fullName evidence="1">Uncharacterized protein</fullName>
    </submittedName>
</protein>